<evidence type="ECO:0008006" key="3">
    <source>
        <dbReference type="Google" id="ProtNLM"/>
    </source>
</evidence>
<organism evidence="2">
    <name type="scientific">bioreactor metagenome</name>
    <dbReference type="NCBI Taxonomy" id="1076179"/>
    <lineage>
        <taxon>unclassified sequences</taxon>
        <taxon>metagenomes</taxon>
        <taxon>ecological metagenomes</taxon>
    </lineage>
</organism>
<keyword evidence="1" id="KW-1133">Transmembrane helix</keyword>
<gene>
    <name evidence="2" type="ORF">SDC9_98989</name>
</gene>
<name>A0A645AG89_9ZZZZ</name>
<accession>A0A645AG89</accession>
<protein>
    <recommendedName>
        <fullName evidence="3">DUF4855 domain-containing protein</fullName>
    </recommendedName>
</protein>
<reference evidence="2" key="1">
    <citation type="submission" date="2019-08" db="EMBL/GenBank/DDBJ databases">
        <authorList>
            <person name="Kucharzyk K."/>
            <person name="Murdoch R.W."/>
            <person name="Higgins S."/>
            <person name="Loffler F."/>
        </authorList>
    </citation>
    <scope>NUCLEOTIDE SEQUENCE</scope>
</reference>
<dbReference type="EMBL" id="VSSQ01013766">
    <property type="protein sequence ID" value="MPM52232.1"/>
    <property type="molecule type" value="Genomic_DNA"/>
</dbReference>
<evidence type="ECO:0000256" key="1">
    <source>
        <dbReference type="SAM" id="Phobius"/>
    </source>
</evidence>
<dbReference type="AlphaFoldDB" id="A0A645AG89"/>
<keyword evidence="1" id="KW-0812">Transmembrane</keyword>
<feature type="transmembrane region" description="Helical" evidence="1">
    <location>
        <begin position="7"/>
        <end position="28"/>
    </location>
</feature>
<dbReference type="InterPro" id="IPR032329">
    <property type="entry name" value="DUF4855"/>
</dbReference>
<keyword evidence="1" id="KW-0472">Membrane</keyword>
<dbReference type="Pfam" id="PF16147">
    <property type="entry name" value="DUF4855"/>
    <property type="match status" value="1"/>
</dbReference>
<comment type="caution">
    <text evidence="2">The sequence shown here is derived from an EMBL/GenBank/DDBJ whole genome shotgun (WGS) entry which is preliminary data.</text>
</comment>
<sequence>MKPFYKIAPYIFLIPVIIMSMVVCSNSYDNKNNEDIIFKEDFEPDNSQHYKTVPNDLVLIYDGGSHRNIKWDKDHFSPYVSLAKEDKHQLLFDGFLFLEIKDGKGRGFASGYEKQAARKIEWKNLLENYFIENNAIHALNAQIEDVVKTHVISGKFEKRKVIISIPEPIPNQKDWGELDNIKMDFSNRKDRLAACKWYIEYAEQLFKKADFKYVELVGFYWLAEEATNSRDLGKYVADYIYKKGYDFYWIPYFNSDGYQEWKTLGFNQVYYQPNYFFNEKVPYSQLEEACRRAKINSMNMEIEFDERVLAKNGWGYRLNDYLDVFTKYGVFDSLKVAYYQGGDAFFQLSQSKNPIDSELYNKLTDIIIRRQED</sequence>
<proteinExistence type="predicted"/>
<evidence type="ECO:0000313" key="2">
    <source>
        <dbReference type="EMBL" id="MPM52232.1"/>
    </source>
</evidence>